<dbReference type="InterPro" id="IPR036393">
    <property type="entry name" value="AceGlu_kinase-like_sf"/>
</dbReference>
<reference evidence="2" key="1">
    <citation type="submission" date="2025-08" db="UniProtKB">
        <authorList>
            <consortium name="RefSeq"/>
        </authorList>
    </citation>
    <scope>IDENTIFICATION</scope>
    <source>
        <tissue evidence="2">Leaf</tissue>
    </source>
</reference>
<organism evidence="1 2">
    <name type="scientific">Herrania umbratica</name>
    <dbReference type="NCBI Taxonomy" id="108875"/>
    <lineage>
        <taxon>Eukaryota</taxon>
        <taxon>Viridiplantae</taxon>
        <taxon>Streptophyta</taxon>
        <taxon>Embryophyta</taxon>
        <taxon>Tracheophyta</taxon>
        <taxon>Spermatophyta</taxon>
        <taxon>Magnoliopsida</taxon>
        <taxon>eudicotyledons</taxon>
        <taxon>Gunneridae</taxon>
        <taxon>Pentapetalae</taxon>
        <taxon>rosids</taxon>
        <taxon>malvids</taxon>
        <taxon>Malvales</taxon>
        <taxon>Malvaceae</taxon>
        <taxon>Byttnerioideae</taxon>
        <taxon>Herrania</taxon>
    </lineage>
</organism>
<sequence>MASAAKASPACICSSCRSNKPSFCSFISFQRSWFNDGLRGMARMELKKSVVKGYEWNREVEINGCCGKFYDISEEDLRFVEVFREAQSYASLHRGNTFVVLLSGEIVASPYLDTILKFSVAASPLIHLRRPQPRFRISNSFFPLKKKQKTSGRFSQ</sequence>
<dbReference type="Proteomes" id="UP000504621">
    <property type="component" value="Unplaced"/>
</dbReference>
<evidence type="ECO:0000313" key="1">
    <source>
        <dbReference type="Proteomes" id="UP000504621"/>
    </source>
</evidence>
<proteinExistence type="predicted"/>
<protein>
    <submittedName>
        <fullName evidence="2">Uncharacterized protein LOC110429341 isoform X1</fullName>
    </submittedName>
</protein>
<dbReference type="Gene3D" id="3.40.1160.10">
    <property type="entry name" value="Acetylglutamate kinase-like"/>
    <property type="match status" value="1"/>
</dbReference>
<dbReference type="OrthoDB" id="1002190at2759"/>
<keyword evidence="1" id="KW-1185">Reference proteome</keyword>
<gene>
    <name evidence="2" type="primary">LOC110429341</name>
</gene>
<evidence type="ECO:0000313" key="2">
    <source>
        <dbReference type="RefSeq" id="XP_021301005.1"/>
    </source>
</evidence>
<accession>A0A6J1BNW3</accession>
<dbReference type="RefSeq" id="XP_021301005.1">
    <property type="nucleotide sequence ID" value="XM_021445330.1"/>
</dbReference>
<name>A0A6J1BNW3_9ROSI</name>
<dbReference type="AlphaFoldDB" id="A0A6J1BNW3"/>
<dbReference type="GeneID" id="110429341"/>